<dbReference type="SUPFAM" id="SSF53335">
    <property type="entry name" value="S-adenosyl-L-methionine-dependent methyltransferases"/>
    <property type="match status" value="1"/>
</dbReference>
<dbReference type="EMBL" id="QGNZ01000004">
    <property type="protein sequence ID" value="PWS26387.1"/>
    <property type="molecule type" value="Genomic_DNA"/>
</dbReference>
<dbReference type="InterPro" id="IPR029063">
    <property type="entry name" value="SAM-dependent_MTases_sf"/>
</dbReference>
<protein>
    <recommendedName>
        <fullName evidence="1">Methyltransferase FkbM domain-containing protein</fullName>
    </recommendedName>
</protein>
<sequence>MIQKSLLTKILRRPSFIGQYRLFNYLFVRQKLNIGNQMATPLNGNFKINCDTSTWIGAKIRFTGDYEPELKSVFKAYIKKGDTVIDVGANIGFHTLYFAELTGNTGKVIAFEPVQYNFKSLLNNISLNKFANIHPHNVALSNKAEEISIHINEDSVNPGAFNLFETGKGTVVKCEVGDDVLNNEHVNFIKIDVEGYESFVIEGLKQTIKKHKPYLIFEFDRNYQQKTGLPPSHIFDILTPLGYSFFAVTNKGLVEFDLKKVKSCNVFAKPNLF</sequence>
<dbReference type="Pfam" id="PF05050">
    <property type="entry name" value="Methyltransf_21"/>
    <property type="match status" value="1"/>
</dbReference>
<dbReference type="Gene3D" id="3.40.50.150">
    <property type="entry name" value="Vaccinia Virus protein VP39"/>
    <property type="match status" value="1"/>
</dbReference>
<dbReference type="PANTHER" id="PTHR34203:SF15">
    <property type="entry name" value="SLL1173 PROTEIN"/>
    <property type="match status" value="1"/>
</dbReference>
<dbReference type="AlphaFoldDB" id="A0A317EJS9"/>
<dbReference type="InterPro" id="IPR006342">
    <property type="entry name" value="FkbM_mtfrase"/>
</dbReference>
<feature type="domain" description="Methyltransferase FkbM" evidence="1">
    <location>
        <begin position="86"/>
        <end position="244"/>
    </location>
</feature>
<reference evidence="2 3" key="1">
    <citation type="submission" date="2018-05" db="EMBL/GenBank/DDBJ databases">
        <title>Pedobacter paludis sp. nov., isolated from wetland soil.</title>
        <authorList>
            <person name="Zhang Y."/>
            <person name="Wang G."/>
        </authorList>
    </citation>
    <scope>NUCLEOTIDE SEQUENCE [LARGE SCALE GENOMIC DNA]</scope>
    <source>
        <strain evidence="2 3">KCTC22721</strain>
    </source>
</reference>
<evidence type="ECO:0000313" key="3">
    <source>
        <dbReference type="Proteomes" id="UP000245379"/>
    </source>
</evidence>
<dbReference type="PANTHER" id="PTHR34203">
    <property type="entry name" value="METHYLTRANSFERASE, FKBM FAMILY PROTEIN"/>
    <property type="match status" value="1"/>
</dbReference>
<dbReference type="OrthoDB" id="663022at2"/>
<accession>A0A317EJS9</accession>
<name>A0A317EJS9_9SPHI</name>
<proteinExistence type="predicted"/>
<dbReference type="Proteomes" id="UP000245379">
    <property type="component" value="Unassembled WGS sequence"/>
</dbReference>
<evidence type="ECO:0000313" key="2">
    <source>
        <dbReference type="EMBL" id="PWS26387.1"/>
    </source>
</evidence>
<dbReference type="InterPro" id="IPR052514">
    <property type="entry name" value="SAM-dependent_MTase"/>
</dbReference>
<keyword evidence="3" id="KW-1185">Reference proteome</keyword>
<organism evidence="2 3">
    <name type="scientific">Pedobacter yonginense</name>
    <dbReference type="NCBI Taxonomy" id="651869"/>
    <lineage>
        <taxon>Bacteria</taxon>
        <taxon>Pseudomonadati</taxon>
        <taxon>Bacteroidota</taxon>
        <taxon>Sphingobacteriia</taxon>
        <taxon>Sphingobacteriales</taxon>
        <taxon>Sphingobacteriaceae</taxon>
        <taxon>Pedobacter</taxon>
    </lineage>
</organism>
<evidence type="ECO:0000259" key="1">
    <source>
        <dbReference type="Pfam" id="PF05050"/>
    </source>
</evidence>
<dbReference type="NCBIfam" id="TIGR01444">
    <property type="entry name" value="fkbM_fam"/>
    <property type="match status" value="1"/>
</dbReference>
<gene>
    <name evidence="2" type="ORF">DHW03_16530</name>
</gene>
<comment type="caution">
    <text evidence="2">The sequence shown here is derived from an EMBL/GenBank/DDBJ whole genome shotgun (WGS) entry which is preliminary data.</text>
</comment>